<evidence type="ECO:0000313" key="2">
    <source>
        <dbReference type="Proteomes" id="UP000758652"/>
    </source>
</evidence>
<dbReference type="Gene3D" id="2.160.20.80">
    <property type="entry name" value="E3 ubiquitin-protein ligase SopA"/>
    <property type="match status" value="1"/>
</dbReference>
<keyword evidence="2" id="KW-1185">Reference proteome</keyword>
<name>A0ABR9RN37_9FIRM</name>
<dbReference type="Pfam" id="PF00805">
    <property type="entry name" value="Pentapeptide"/>
    <property type="match status" value="2"/>
</dbReference>
<proteinExistence type="predicted"/>
<reference evidence="1 2" key="1">
    <citation type="submission" date="2020-10" db="EMBL/GenBank/DDBJ databases">
        <title>ChiBAC.</title>
        <authorList>
            <person name="Zenner C."/>
            <person name="Hitch T.C.A."/>
            <person name="Clavel T."/>
        </authorList>
    </citation>
    <scope>NUCLEOTIDE SEQUENCE [LARGE SCALE GENOMIC DNA]</scope>
    <source>
        <strain evidence="1 2">DSM 108991</strain>
    </source>
</reference>
<dbReference type="Pfam" id="PF19062">
    <property type="entry name" value="DUF5758"/>
    <property type="match status" value="1"/>
</dbReference>
<dbReference type="InterPro" id="IPR043919">
    <property type="entry name" value="DUF5758"/>
</dbReference>
<dbReference type="Proteomes" id="UP000758652">
    <property type="component" value="Unassembled WGS sequence"/>
</dbReference>
<dbReference type="SUPFAM" id="SSF141571">
    <property type="entry name" value="Pentapeptide repeat-like"/>
    <property type="match status" value="1"/>
</dbReference>
<sequence>MQTLTQKELDQLLKRYDEWLRNDAAGKSPVFAGLDLSGLELKKVNLYHADFRGCNLKGCSFRYSDLGYANLEGADLTGADLRNVNLFRANLRHAVLSDIRVNECTMFYFPVCPSEGSFIGYKKAVAGQRCAIVKLYIPEDAKRNSATSYRCRADRARVLEIVDETGKVLDRAWSGRDETFVYEAGKWLEVADFDPDRWNEKTRGIHFYLSKEIAMLY</sequence>
<dbReference type="PANTHER" id="PTHR14136:SF17">
    <property type="entry name" value="BTB_POZ DOMAIN-CONTAINING PROTEIN KCTD9"/>
    <property type="match status" value="1"/>
</dbReference>
<dbReference type="InterPro" id="IPR001646">
    <property type="entry name" value="5peptide_repeat"/>
</dbReference>
<gene>
    <name evidence="1" type="ORF">INF30_14255</name>
</gene>
<evidence type="ECO:0000313" key="1">
    <source>
        <dbReference type="EMBL" id="MBE5064402.1"/>
    </source>
</evidence>
<comment type="caution">
    <text evidence="1">The sequence shown here is derived from an EMBL/GenBank/DDBJ whole genome shotgun (WGS) entry which is preliminary data.</text>
</comment>
<dbReference type="PANTHER" id="PTHR14136">
    <property type="entry name" value="BTB_POZ DOMAIN-CONTAINING PROTEIN KCTD9"/>
    <property type="match status" value="1"/>
</dbReference>
<dbReference type="InterPro" id="IPR051082">
    <property type="entry name" value="Pentapeptide-BTB/POZ_domain"/>
</dbReference>
<organism evidence="1 2">
    <name type="scientific">Claveliimonas monacensis</name>
    <dbReference type="NCBI Taxonomy" id="2779351"/>
    <lineage>
        <taxon>Bacteria</taxon>
        <taxon>Bacillati</taxon>
        <taxon>Bacillota</taxon>
        <taxon>Clostridia</taxon>
        <taxon>Lachnospirales</taxon>
        <taxon>Lachnospiraceae</taxon>
        <taxon>Claveliimonas</taxon>
    </lineage>
</organism>
<dbReference type="RefSeq" id="WP_226395698.1">
    <property type="nucleotide sequence ID" value="NZ_JADCKL010000023.1"/>
</dbReference>
<accession>A0ABR9RN37</accession>
<dbReference type="EMBL" id="JADCKL010000023">
    <property type="protein sequence ID" value="MBE5064402.1"/>
    <property type="molecule type" value="Genomic_DNA"/>
</dbReference>
<protein>
    <submittedName>
        <fullName evidence="1">Pentapeptide repeat-containing protein</fullName>
    </submittedName>
</protein>